<dbReference type="AlphaFoldDB" id="A0A9P5U3J5"/>
<accession>A0A9P5U3J5</accession>
<keyword evidence="2" id="KW-1185">Reference proteome</keyword>
<proteinExistence type="predicted"/>
<dbReference type="EMBL" id="JADNRY010000098">
    <property type="protein sequence ID" value="KAF9065775.1"/>
    <property type="molecule type" value="Genomic_DNA"/>
</dbReference>
<evidence type="ECO:0000313" key="2">
    <source>
        <dbReference type="Proteomes" id="UP000772434"/>
    </source>
</evidence>
<organism evidence="1 2">
    <name type="scientific">Rhodocollybia butyracea</name>
    <dbReference type="NCBI Taxonomy" id="206335"/>
    <lineage>
        <taxon>Eukaryota</taxon>
        <taxon>Fungi</taxon>
        <taxon>Dikarya</taxon>
        <taxon>Basidiomycota</taxon>
        <taxon>Agaricomycotina</taxon>
        <taxon>Agaricomycetes</taxon>
        <taxon>Agaricomycetidae</taxon>
        <taxon>Agaricales</taxon>
        <taxon>Marasmiineae</taxon>
        <taxon>Omphalotaceae</taxon>
        <taxon>Rhodocollybia</taxon>
    </lineage>
</organism>
<gene>
    <name evidence="1" type="ORF">BDP27DRAFT_1076079</name>
</gene>
<protein>
    <submittedName>
        <fullName evidence="1">Uncharacterized protein</fullName>
    </submittedName>
</protein>
<dbReference type="Proteomes" id="UP000772434">
    <property type="component" value="Unassembled WGS sequence"/>
</dbReference>
<evidence type="ECO:0000313" key="1">
    <source>
        <dbReference type="EMBL" id="KAF9065775.1"/>
    </source>
</evidence>
<comment type="caution">
    <text evidence="1">The sequence shown here is derived from an EMBL/GenBank/DDBJ whole genome shotgun (WGS) entry which is preliminary data.</text>
</comment>
<reference evidence="1" key="1">
    <citation type="submission" date="2020-11" db="EMBL/GenBank/DDBJ databases">
        <authorList>
            <consortium name="DOE Joint Genome Institute"/>
            <person name="Ahrendt S."/>
            <person name="Riley R."/>
            <person name="Andreopoulos W."/>
            <person name="Labutti K."/>
            <person name="Pangilinan J."/>
            <person name="Ruiz-Duenas F.J."/>
            <person name="Barrasa J.M."/>
            <person name="Sanchez-Garcia M."/>
            <person name="Camarero S."/>
            <person name="Miyauchi S."/>
            <person name="Serrano A."/>
            <person name="Linde D."/>
            <person name="Babiker R."/>
            <person name="Drula E."/>
            <person name="Ayuso-Fernandez I."/>
            <person name="Pacheco R."/>
            <person name="Padilla G."/>
            <person name="Ferreira P."/>
            <person name="Barriuso J."/>
            <person name="Kellner H."/>
            <person name="Castanera R."/>
            <person name="Alfaro M."/>
            <person name="Ramirez L."/>
            <person name="Pisabarro A.G."/>
            <person name="Kuo A."/>
            <person name="Tritt A."/>
            <person name="Lipzen A."/>
            <person name="He G."/>
            <person name="Yan M."/>
            <person name="Ng V."/>
            <person name="Cullen D."/>
            <person name="Martin F."/>
            <person name="Rosso M.-N."/>
            <person name="Henrissat B."/>
            <person name="Hibbett D."/>
            <person name="Martinez A.T."/>
            <person name="Grigoriev I.V."/>
        </authorList>
    </citation>
    <scope>NUCLEOTIDE SEQUENCE</scope>
    <source>
        <strain evidence="1">AH 40177</strain>
    </source>
</reference>
<name>A0A9P5U3J5_9AGAR</name>
<sequence>MMDLHGYTTNSPVLASYRTHLLRILAYLLSATAYSYPHLALTRNRSVPTNVPKIISTLNIAASIPGAQD</sequence>